<keyword evidence="6 9" id="KW-0472">Membrane</keyword>
<keyword evidence="7" id="KW-0924">Ammonia transport</keyword>
<feature type="transmembrane region" description="Helical" evidence="9">
    <location>
        <begin position="289"/>
        <end position="310"/>
    </location>
</feature>
<evidence type="ECO:0000256" key="4">
    <source>
        <dbReference type="ARBA" id="ARBA00022692"/>
    </source>
</evidence>
<feature type="domain" description="Ammonium transporter AmtB-like" evidence="10">
    <location>
        <begin position="36"/>
        <end position="427"/>
    </location>
</feature>
<proteinExistence type="inferred from homology"/>
<comment type="similarity">
    <text evidence="2">Belongs to the ammonia transporter channel (TC 1.A.11.2) family.</text>
</comment>
<sequence length="693" mass="70223">MSARGMLRGLSGSDAGSTAGRDVAGLADDVDAAFRLSTTLLALLLQFGLAFRAVGRVDPLSVQSLLHKAISDFATAALVYWVVGFELETGGGLASVHPDRLSGFLTCTVMAATAVAGYSGSAASRISYSAYVLLLIVVVGVVEPTAAFWVLRKGGWLNEPAATGGLHMIDFGGAAPIHIVAGVAALVASIAAGPRRGRFAGGNAISRFHDAGHLKWNSRVYGALGSLLAWLGAMALAASMAGGIAHGRSAVAGRAIMNTILGPAAGAVAGTALSLAIDKRHDLRASSNGLLAGIAATAAAAGVVDAPWAVAIGALGSVAARGCTHALARCGVDDVVDAFAVHGAAGFVGVVATGLAASSDLVSADAVVLDGRRMTQVGVQLVGACAVAGLAAACTALTLAAVRVAPCVSVRVGDAAEERGVDHDQFETRRDLSLPRAARSAATLSRLGAQSFKGAVPVSHSSTIGSIARSHMSLTNLSAAARSKASGASARSGVEVNGDTAPAEQAVGLLSPAGGDDASDGSNDEGTRAGEAGGTGARGRRGGRTLHHRDRDGGRRRSSSRERGRDGVERDEERHERERGGRRGRGKAEGRARHASSTFEVEGARRESAHADGRGGGAEPLPRLQSLRSGEFTATPHGSVKRGTERAPGAVSSAGGALRSDDARARDDTAAAAAAPAKREWEVDRERRLRGRV</sequence>
<feature type="transmembrane region" description="Helical" evidence="9">
    <location>
        <begin position="130"/>
        <end position="151"/>
    </location>
</feature>
<evidence type="ECO:0000256" key="5">
    <source>
        <dbReference type="ARBA" id="ARBA00022989"/>
    </source>
</evidence>
<reference evidence="11" key="1">
    <citation type="submission" date="2021-01" db="EMBL/GenBank/DDBJ databases">
        <authorList>
            <person name="Corre E."/>
            <person name="Pelletier E."/>
            <person name="Niang G."/>
            <person name="Scheremetjew M."/>
            <person name="Finn R."/>
            <person name="Kale V."/>
            <person name="Holt S."/>
            <person name="Cochrane G."/>
            <person name="Meng A."/>
            <person name="Brown T."/>
            <person name="Cohen L."/>
        </authorList>
    </citation>
    <scope>NUCLEOTIDE SEQUENCE</scope>
    <source>
        <strain evidence="11">Ms1</strain>
    </source>
</reference>
<feature type="transmembrane region" description="Helical" evidence="9">
    <location>
        <begin position="344"/>
        <end position="369"/>
    </location>
</feature>
<dbReference type="SUPFAM" id="SSF111352">
    <property type="entry name" value="Ammonium transporter"/>
    <property type="match status" value="1"/>
</dbReference>
<feature type="compositionally biased region" description="Basic and acidic residues" evidence="8">
    <location>
        <begin position="549"/>
        <end position="592"/>
    </location>
</feature>
<dbReference type="GO" id="GO:0005886">
    <property type="term" value="C:plasma membrane"/>
    <property type="evidence" value="ECO:0007669"/>
    <property type="project" value="TreeGrafter"/>
</dbReference>
<evidence type="ECO:0000313" key="11">
    <source>
        <dbReference type="EMBL" id="CAD8925247.1"/>
    </source>
</evidence>
<dbReference type="Gene3D" id="1.10.3430.10">
    <property type="entry name" value="Ammonium transporter AmtB like domains"/>
    <property type="match status" value="1"/>
</dbReference>
<feature type="transmembrane region" description="Helical" evidence="9">
    <location>
        <begin position="381"/>
        <end position="402"/>
    </location>
</feature>
<organism evidence="11">
    <name type="scientific">Bicosoecida sp. CB-2014</name>
    <dbReference type="NCBI Taxonomy" id="1486930"/>
    <lineage>
        <taxon>Eukaryota</taxon>
        <taxon>Sar</taxon>
        <taxon>Stramenopiles</taxon>
        <taxon>Bigyra</taxon>
        <taxon>Opalozoa</taxon>
        <taxon>Bicosoecida</taxon>
    </lineage>
</organism>
<gene>
    <name evidence="11" type="ORF">BSP0115_LOCUS18511</name>
</gene>
<dbReference type="AlphaFoldDB" id="A0A7S1GDK7"/>
<feature type="transmembrane region" description="Helical" evidence="9">
    <location>
        <begin position="220"/>
        <end position="244"/>
    </location>
</feature>
<keyword evidence="5 9" id="KW-1133">Transmembrane helix</keyword>
<feature type="transmembrane region" description="Helical" evidence="9">
    <location>
        <begin position="256"/>
        <end position="277"/>
    </location>
</feature>
<dbReference type="EMBL" id="HBFS01027640">
    <property type="protein sequence ID" value="CAD8925247.1"/>
    <property type="molecule type" value="Transcribed_RNA"/>
</dbReference>
<dbReference type="GO" id="GO:0008519">
    <property type="term" value="F:ammonium channel activity"/>
    <property type="evidence" value="ECO:0007669"/>
    <property type="project" value="InterPro"/>
</dbReference>
<comment type="subcellular location">
    <subcellularLocation>
        <location evidence="1">Membrane</location>
        <topology evidence="1">Multi-pass membrane protein</topology>
    </subcellularLocation>
</comment>
<feature type="transmembrane region" description="Helical" evidence="9">
    <location>
        <begin position="103"/>
        <end position="123"/>
    </location>
</feature>
<dbReference type="InterPro" id="IPR024041">
    <property type="entry name" value="NH4_transpt_AmtB-like_dom"/>
</dbReference>
<protein>
    <recommendedName>
        <fullName evidence="10">Ammonium transporter AmtB-like domain-containing protein</fullName>
    </recommendedName>
</protein>
<name>A0A7S1GDK7_9STRA</name>
<keyword evidence="4 9" id="KW-0812">Transmembrane</keyword>
<evidence type="ECO:0000259" key="10">
    <source>
        <dbReference type="Pfam" id="PF00909"/>
    </source>
</evidence>
<dbReference type="InterPro" id="IPR029020">
    <property type="entry name" value="Ammonium/urea_transptr"/>
</dbReference>
<evidence type="ECO:0000256" key="8">
    <source>
        <dbReference type="SAM" id="MobiDB-lite"/>
    </source>
</evidence>
<evidence type="ECO:0000256" key="7">
    <source>
        <dbReference type="ARBA" id="ARBA00023177"/>
    </source>
</evidence>
<feature type="compositionally biased region" description="Basic residues" evidence="8">
    <location>
        <begin position="538"/>
        <end position="548"/>
    </location>
</feature>
<feature type="compositionally biased region" description="Basic and acidic residues" evidence="8">
    <location>
        <begin position="602"/>
        <end position="613"/>
    </location>
</feature>
<evidence type="ECO:0000256" key="6">
    <source>
        <dbReference type="ARBA" id="ARBA00023136"/>
    </source>
</evidence>
<feature type="compositionally biased region" description="Basic and acidic residues" evidence="8">
    <location>
        <begin position="677"/>
        <end position="687"/>
    </location>
</feature>
<evidence type="ECO:0000256" key="3">
    <source>
        <dbReference type="ARBA" id="ARBA00022448"/>
    </source>
</evidence>
<accession>A0A7S1GDK7</accession>
<feature type="transmembrane region" description="Helical" evidence="9">
    <location>
        <begin position="32"/>
        <end position="53"/>
    </location>
</feature>
<dbReference type="GO" id="GO:0097272">
    <property type="term" value="P:ammonium homeostasis"/>
    <property type="evidence" value="ECO:0007669"/>
    <property type="project" value="TreeGrafter"/>
</dbReference>
<evidence type="ECO:0000256" key="9">
    <source>
        <dbReference type="SAM" id="Phobius"/>
    </source>
</evidence>
<feature type="transmembrane region" description="Helical" evidence="9">
    <location>
        <begin position="171"/>
        <end position="192"/>
    </location>
</feature>
<feature type="transmembrane region" description="Helical" evidence="9">
    <location>
        <begin position="65"/>
        <end position="83"/>
    </location>
</feature>
<evidence type="ECO:0000256" key="2">
    <source>
        <dbReference type="ARBA" id="ARBA00005887"/>
    </source>
</evidence>
<feature type="region of interest" description="Disordered" evidence="8">
    <location>
        <begin position="508"/>
        <end position="693"/>
    </location>
</feature>
<dbReference type="Pfam" id="PF00909">
    <property type="entry name" value="Ammonium_transp"/>
    <property type="match status" value="1"/>
</dbReference>
<dbReference type="PANTHER" id="PTHR11730:SF6">
    <property type="entry name" value="AMMONIUM TRANSPORTER"/>
    <property type="match status" value="1"/>
</dbReference>
<keyword evidence="3" id="KW-0813">Transport</keyword>
<feature type="compositionally biased region" description="Basic and acidic residues" evidence="8">
    <location>
        <begin position="659"/>
        <end position="669"/>
    </location>
</feature>
<dbReference type="PANTHER" id="PTHR11730">
    <property type="entry name" value="AMMONIUM TRANSPORTER"/>
    <property type="match status" value="1"/>
</dbReference>
<evidence type="ECO:0000256" key="1">
    <source>
        <dbReference type="ARBA" id="ARBA00004141"/>
    </source>
</evidence>